<reference evidence="6" key="1">
    <citation type="journal article" date="2019" name="Int. J. Syst. Evol. Microbiol.">
        <title>The Global Catalogue of Microorganisms (GCM) 10K type strain sequencing project: providing services to taxonomists for standard genome sequencing and annotation.</title>
        <authorList>
            <consortium name="The Broad Institute Genomics Platform"/>
            <consortium name="The Broad Institute Genome Sequencing Center for Infectious Disease"/>
            <person name="Wu L."/>
            <person name="Ma J."/>
        </authorList>
    </citation>
    <scope>NUCLEOTIDE SEQUENCE [LARGE SCALE GENOMIC DNA]</scope>
    <source>
        <strain evidence="6">JCM 18053</strain>
    </source>
</reference>
<dbReference type="Gene3D" id="2.60.120.10">
    <property type="entry name" value="Jelly Rolls"/>
    <property type="match status" value="1"/>
</dbReference>
<dbReference type="Gene3D" id="1.10.10.60">
    <property type="entry name" value="Homeodomain-like"/>
    <property type="match status" value="2"/>
</dbReference>
<dbReference type="SUPFAM" id="SSF46689">
    <property type="entry name" value="Homeodomain-like"/>
    <property type="match status" value="2"/>
</dbReference>
<proteinExistence type="predicted"/>
<dbReference type="InterPro" id="IPR018060">
    <property type="entry name" value="HTH_AraC"/>
</dbReference>
<dbReference type="PANTHER" id="PTHR46796:SF13">
    <property type="entry name" value="HTH-TYPE TRANSCRIPTIONAL ACTIVATOR RHAS"/>
    <property type="match status" value="1"/>
</dbReference>
<evidence type="ECO:0000256" key="3">
    <source>
        <dbReference type="ARBA" id="ARBA00023163"/>
    </source>
</evidence>
<organism evidence="5 6">
    <name type="scientific">Prosthecobacter algae</name>
    <dbReference type="NCBI Taxonomy" id="1144682"/>
    <lineage>
        <taxon>Bacteria</taxon>
        <taxon>Pseudomonadati</taxon>
        <taxon>Verrucomicrobiota</taxon>
        <taxon>Verrucomicrobiia</taxon>
        <taxon>Verrucomicrobiales</taxon>
        <taxon>Verrucomicrobiaceae</taxon>
        <taxon>Prosthecobacter</taxon>
    </lineage>
</organism>
<keyword evidence="2" id="KW-0238">DNA-binding</keyword>
<dbReference type="PROSITE" id="PS01124">
    <property type="entry name" value="HTH_ARAC_FAMILY_2"/>
    <property type="match status" value="1"/>
</dbReference>
<dbReference type="InterPro" id="IPR009057">
    <property type="entry name" value="Homeodomain-like_sf"/>
</dbReference>
<dbReference type="Pfam" id="PF07883">
    <property type="entry name" value="Cupin_2"/>
    <property type="match status" value="1"/>
</dbReference>
<dbReference type="SMART" id="SM00342">
    <property type="entry name" value="HTH_ARAC"/>
    <property type="match status" value="1"/>
</dbReference>
<keyword evidence="1" id="KW-0805">Transcription regulation</keyword>
<dbReference type="Pfam" id="PF12833">
    <property type="entry name" value="HTH_18"/>
    <property type="match status" value="1"/>
</dbReference>
<dbReference type="InterPro" id="IPR013096">
    <property type="entry name" value="Cupin_2"/>
</dbReference>
<name>A0ABP9PCR7_9BACT</name>
<evidence type="ECO:0000256" key="1">
    <source>
        <dbReference type="ARBA" id="ARBA00023015"/>
    </source>
</evidence>
<accession>A0ABP9PCR7</accession>
<dbReference type="InterPro" id="IPR050204">
    <property type="entry name" value="AraC_XylS_family_regulators"/>
</dbReference>
<dbReference type="InterPro" id="IPR011051">
    <property type="entry name" value="RmlC_Cupin_sf"/>
</dbReference>
<dbReference type="PANTHER" id="PTHR46796">
    <property type="entry name" value="HTH-TYPE TRANSCRIPTIONAL ACTIVATOR RHAS-RELATED"/>
    <property type="match status" value="1"/>
</dbReference>
<dbReference type="SUPFAM" id="SSF51182">
    <property type="entry name" value="RmlC-like cupins"/>
    <property type="match status" value="1"/>
</dbReference>
<keyword evidence="6" id="KW-1185">Reference proteome</keyword>
<evidence type="ECO:0000259" key="4">
    <source>
        <dbReference type="PROSITE" id="PS01124"/>
    </source>
</evidence>
<feature type="domain" description="HTH araC/xylS-type" evidence="4">
    <location>
        <begin position="222"/>
        <end position="320"/>
    </location>
</feature>
<dbReference type="Proteomes" id="UP001499852">
    <property type="component" value="Unassembled WGS sequence"/>
</dbReference>
<protein>
    <recommendedName>
        <fullName evidence="4">HTH araC/xylS-type domain-containing protein</fullName>
    </recommendedName>
</protein>
<sequence length="323" mass="36713">MKALPAATADLLAFLATQKAEIFDLSGRIDSRRYLGRRFPEPLPLIMSLQQYPGYRRMVGENWMHWHDYYEFFVALSGRGDFRSGNDRFLFDPGDVVIVDPLKIHGVMRMDAAHTAFVILFPAHLVAQAGAVVDQGFLLPWDRRRAGVLPLLKADNPQAPAVHEALLRLAQSWFQAEVGEERWVALKFHFMAVLFQMRQAFAAASSQSIPTTDRAVREERLRRSLDYVSLHAHESLSQPEAARAAGMSTSRFRAFFKETTGWGFAQYVRELRVERAAKLLRETDDSVATIAHMTGFADQSHLLRCFKGKHGDAPLAYRQRHRS</sequence>
<evidence type="ECO:0000256" key="2">
    <source>
        <dbReference type="ARBA" id="ARBA00023125"/>
    </source>
</evidence>
<dbReference type="RefSeq" id="WP_345737656.1">
    <property type="nucleotide sequence ID" value="NZ_BAABIA010000007.1"/>
</dbReference>
<dbReference type="InterPro" id="IPR014710">
    <property type="entry name" value="RmlC-like_jellyroll"/>
</dbReference>
<dbReference type="EMBL" id="BAABIA010000007">
    <property type="protein sequence ID" value="GAA5144429.1"/>
    <property type="molecule type" value="Genomic_DNA"/>
</dbReference>
<gene>
    <name evidence="5" type="ORF">GCM10023213_34670</name>
</gene>
<evidence type="ECO:0000313" key="6">
    <source>
        <dbReference type="Proteomes" id="UP001499852"/>
    </source>
</evidence>
<comment type="caution">
    <text evidence="5">The sequence shown here is derived from an EMBL/GenBank/DDBJ whole genome shotgun (WGS) entry which is preliminary data.</text>
</comment>
<keyword evidence="3" id="KW-0804">Transcription</keyword>
<evidence type="ECO:0000313" key="5">
    <source>
        <dbReference type="EMBL" id="GAA5144429.1"/>
    </source>
</evidence>